<proteinExistence type="predicted"/>
<organism evidence="2 3">
    <name type="scientific">Chondromyces apiculatus DSM 436</name>
    <dbReference type="NCBI Taxonomy" id="1192034"/>
    <lineage>
        <taxon>Bacteria</taxon>
        <taxon>Pseudomonadati</taxon>
        <taxon>Myxococcota</taxon>
        <taxon>Polyangia</taxon>
        <taxon>Polyangiales</taxon>
        <taxon>Polyangiaceae</taxon>
        <taxon>Chondromyces</taxon>
    </lineage>
</organism>
<gene>
    <name evidence="2" type="ORF">CAP_4692</name>
</gene>
<dbReference type="SUPFAM" id="SSF57625">
    <property type="entry name" value="Invertebrate chitin-binding proteins"/>
    <property type="match status" value="1"/>
</dbReference>
<dbReference type="Gene3D" id="2.170.140.10">
    <property type="entry name" value="Chitin binding domain"/>
    <property type="match status" value="1"/>
</dbReference>
<protein>
    <recommendedName>
        <fullName evidence="1">Chitin-binding type-2 domain-containing protein</fullName>
    </recommendedName>
</protein>
<reference evidence="2 3" key="1">
    <citation type="submission" date="2013-05" db="EMBL/GenBank/DDBJ databases">
        <title>Genome assembly of Chondromyces apiculatus DSM 436.</title>
        <authorList>
            <person name="Sharma G."/>
            <person name="Khatri I."/>
            <person name="Kaur C."/>
            <person name="Mayilraj S."/>
            <person name="Subramanian S."/>
        </authorList>
    </citation>
    <scope>NUCLEOTIDE SEQUENCE [LARGE SCALE GENOMIC DNA]</scope>
    <source>
        <strain evidence="2 3">DSM 436</strain>
    </source>
</reference>
<dbReference type="AlphaFoldDB" id="A0A017T5Z5"/>
<dbReference type="InterPro" id="IPR036508">
    <property type="entry name" value="Chitin-bd_dom_sf"/>
</dbReference>
<dbReference type="Pfam" id="PF01607">
    <property type="entry name" value="CBM_14"/>
    <property type="match status" value="1"/>
</dbReference>
<evidence type="ECO:0000259" key="1">
    <source>
        <dbReference type="PROSITE" id="PS50940"/>
    </source>
</evidence>
<evidence type="ECO:0000313" key="3">
    <source>
        <dbReference type="Proteomes" id="UP000019678"/>
    </source>
</evidence>
<dbReference type="InterPro" id="IPR002557">
    <property type="entry name" value="Chitin-bd_dom"/>
</dbReference>
<comment type="caution">
    <text evidence="2">The sequence shown here is derived from an EMBL/GenBank/DDBJ whole genome shotgun (WGS) entry which is preliminary data.</text>
</comment>
<dbReference type="Proteomes" id="UP000019678">
    <property type="component" value="Unassembled WGS sequence"/>
</dbReference>
<dbReference type="RefSeq" id="WP_044244544.1">
    <property type="nucleotide sequence ID" value="NZ_ASRX01000037.1"/>
</dbReference>
<dbReference type="EMBL" id="ASRX01000037">
    <property type="protein sequence ID" value="EYF04215.1"/>
    <property type="molecule type" value="Genomic_DNA"/>
</dbReference>
<dbReference type="PROSITE" id="PS50940">
    <property type="entry name" value="CHIT_BIND_II"/>
    <property type="match status" value="1"/>
</dbReference>
<sequence>MVGAFFLGILSTGCTVETSDAGEISDDEMVTEEATEALCNALPATCPPVVPGGQSTSMPNLCNCRFYYECTEGESKLRLCPNKMHFSPVRRVCESPETAGCVALPL</sequence>
<name>A0A017T5Z5_9BACT</name>
<keyword evidence="3" id="KW-1185">Reference proteome</keyword>
<dbReference type="GO" id="GO:0005576">
    <property type="term" value="C:extracellular region"/>
    <property type="evidence" value="ECO:0007669"/>
    <property type="project" value="InterPro"/>
</dbReference>
<accession>A0A017T5Z5</accession>
<evidence type="ECO:0000313" key="2">
    <source>
        <dbReference type="EMBL" id="EYF04215.1"/>
    </source>
</evidence>
<dbReference type="SMART" id="SM00494">
    <property type="entry name" value="ChtBD2"/>
    <property type="match status" value="1"/>
</dbReference>
<feature type="domain" description="Chitin-binding type-2" evidence="1">
    <location>
        <begin position="43"/>
        <end position="103"/>
    </location>
</feature>
<dbReference type="GO" id="GO:0008061">
    <property type="term" value="F:chitin binding"/>
    <property type="evidence" value="ECO:0007669"/>
    <property type="project" value="InterPro"/>
</dbReference>